<reference evidence="1" key="1">
    <citation type="submission" date="2018-05" db="EMBL/GenBank/DDBJ databases">
        <authorList>
            <person name="Lanie J.A."/>
            <person name="Ng W.-L."/>
            <person name="Kazmierczak K.M."/>
            <person name="Andrzejewski T.M."/>
            <person name="Davidsen T.M."/>
            <person name="Wayne K.J."/>
            <person name="Tettelin H."/>
            <person name="Glass J.I."/>
            <person name="Rusch D."/>
            <person name="Podicherti R."/>
            <person name="Tsui H.-C.T."/>
            <person name="Winkler M.E."/>
        </authorList>
    </citation>
    <scope>NUCLEOTIDE SEQUENCE</scope>
</reference>
<name>A0A381P973_9ZZZZ</name>
<protein>
    <submittedName>
        <fullName evidence="1">Uncharacterized protein</fullName>
    </submittedName>
</protein>
<dbReference type="AlphaFoldDB" id="A0A381P973"/>
<evidence type="ECO:0000313" key="1">
    <source>
        <dbReference type="EMBL" id="SUZ63164.1"/>
    </source>
</evidence>
<proteinExistence type="predicted"/>
<organism evidence="1">
    <name type="scientific">marine metagenome</name>
    <dbReference type="NCBI Taxonomy" id="408172"/>
    <lineage>
        <taxon>unclassified sequences</taxon>
        <taxon>metagenomes</taxon>
        <taxon>ecological metagenomes</taxon>
    </lineage>
</organism>
<sequence>MTGETSRTLEATTGDGLVFRVLDAMDAPHSGRILRLRLQSGEAPPIKSLRKQEMLATGPQGQVCRIRAIGFAVFGGKPSNDRLSRTGRVDLHVEELDDGGPVGLRWEVVPT</sequence>
<dbReference type="EMBL" id="UINC01000909">
    <property type="protein sequence ID" value="SUZ63164.1"/>
    <property type="molecule type" value="Genomic_DNA"/>
</dbReference>
<gene>
    <name evidence="1" type="ORF">METZ01_LOCUS16018</name>
</gene>
<accession>A0A381P973</accession>